<dbReference type="Proteomes" id="UP000031526">
    <property type="component" value="Chromosome"/>
</dbReference>
<dbReference type="STRING" id="40318.SNOD_04265"/>
<evidence type="ECO:0000313" key="3">
    <source>
        <dbReference type="EMBL" id="AJE39333.1"/>
    </source>
</evidence>
<name>A0A0B5D7L5_9ACTN</name>
<evidence type="ECO:0000313" key="5">
    <source>
        <dbReference type="Proteomes" id="UP000031526"/>
    </source>
</evidence>
<comment type="similarity">
    <text evidence="1">Belongs to the universal stress protein A family.</text>
</comment>
<keyword evidence="5" id="KW-1185">Reference proteome</keyword>
<sequence length="302" mass="32055">MVRHVSAGVDASDESLAAAHWAAREALRRGAALRLVHAWKWQPQPAPSVPLGTTQRAWADQTLERAVRSVRAAHPGLPVEEVLLSASPVGALLAAAAESDLLVLGSRGLGRIAGFVVGSVSQRVVARTGRPVVLVRAGETSADEHLPALNGVSPDEIPETPYRDVVLGLDTRHPCDEPIEFAFDAARRRGAVLRVIHAFDEVPGRPGDGRSGAAGTTELITEREQLMVATLRAWREKYPGVPVSETVTVGRAATELVQASAHASLMVVGRRTREGRLGTHIGSVTHAVLHHVGCPVVVVPYA</sequence>
<reference evidence="3 5" key="2">
    <citation type="journal article" date="2016" name="Appl. Microbiol. Biotechnol.">
        <title>Exploiting the genome sequence of Streptomyces nodosus for enhanced antibiotic production.</title>
        <authorList>
            <person name="Sweeney P."/>
            <person name="Murphy C.D."/>
            <person name="Caffrey P."/>
        </authorList>
    </citation>
    <scope>NUCLEOTIDE SEQUENCE [LARGE SCALE GENOMIC DNA]</scope>
    <source>
        <strain evidence="3 5">ATCC 14899</strain>
    </source>
</reference>
<dbReference type="PANTHER" id="PTHR46268">
    <property type="entry name" value="STRESS RESPONSE PROTEIN NHAX"/>
    <property type="match status" value="1"/>
</dbReference>
<accession>A0A0B5D7L5</accession>
<gene>
    <name evidence="4" type="ORF">CP978_04645</name>
    <name evidence="3" type="ORF">SNOD_04265</name>
</gene>
<dbReference type="Proteomes" id="UP000325763">
    <property type="component" value="Chromosome"/>
</dbReference>
<evidence type="ECO:0000256" key="1">
    <source>
        <dbReference type="ARBA" id="ARBA00008791"/>
    </source>
</evidence>
<dbReference type="SUPFAM" id="SSF52402">
    <property type="entry name" value="Adenine nucleotide alpha hydrolases-like"/>
    <property type="match status" value="2"/>
</dbReference>
<feature type="domain" description="UspA" evidence="2">
    <location>
        <begin position="162"/>
        <end position="300"/>
    </location>
</feature>
<dbReference type="Gene3D" id="3.40.50.620">
    <property type="entry name" value="HUPs"/>
    <property type="match status" value="2"/>
</dbReference>
<dbReference type="HOGENOM" id="CLU_049301_2_3_11"/>
<evidence type="ECO:0000313" key="6">
    <source>
        <dbReference type="Proteomes" id="UP000325763"/>
    </source>
</evidence>
<dbReference type="RefSeq" id="WP_043437762.1">
    <property type="nucleotide sequence ID" value="NZ_CP009313.1"/>
</dbReference>
<dbReference type="PRINTS" id="PR01438">
    <property type="entry name" value="UNVRSLSTRESS"/>
</dbReference>
<protein>
    <submittedName>
        <fullName evidence="3">Universal stress family protein</fullName>
    </submittedName>
    <submittedName>
        <fullName evidence="4">Universal stress protein</fullName>
    </submittedName>
</protein>
<dbReference type="PANTHER" id="PTHR46268:SF6">
    <property type="entry name" value="UNIVERSAL STRESS PROTEIN UP12"/>
    <property type="match status" value="1"/>
</dbReference>
<dbReference type="KEGG" id="snq:CP978_04645"/>
<feature type="domain" description="UspA" evidence="2">
    <location>
        <begin position="1"/>
        <end position="136"/>
    </location>
</feature>
<dbReference type="OrthoDB" id="4867015at2"/>
<evidence type="ECO:0000259" key="2">
    <source>
        <dbReference type="Pfam" id="PF00582"/>
    </source>
</evidence>
<dbReference type="AlphaFoldDB" id="A0A0B5D7L5"/>
<proteinExistence type="inferred from homology"/>
<dbReference type="EMBL" id="CP023747">
    <property type="protein sequence ID" value="QEV37918.1"/>
    <property type="molecule type" value="Genomic_DNA"/>
</dbReference>
<organism evidence="3 5">
    <name type="scientific">Streptomyces nodosus</name>
    <dbReference type="NCBI Taxonomy" id="40318"/>
    <lineage>
        <taxon>Bacteria</taxon>
        <taxon>Bacillati</taxon>
        <taxon>Actinomycetota</taxon>
        <taxon>Actinomycetes</taxon>
        <taxon>Kitasatosporales</taxon>
        <taxon>Streptomycetaceae</taxon>
        <taxon>Streptomyces</taxon>
    </lineage>
</organism>
<reference evidence="5" key="1">
    <citation type="submission" date="2014-09" db="EMBL/GenBank/DDBJ databases">
        <title>Sequence of the Streptomyces nodosus genome.</title>
        <authorList>
            <person name="Sweeney P."/>
            <person name="Stephens N."/>
            <person name="Murphy C."/>
            <person name="Caffrey P."/>
        </authorList>
    </citation>
    <scope>NUCLEOTIDE SEQUENCE [LARGE SCALE GENOMIC DNA]</scope>
    <source>
        <strain evidence="5">ATCC 14899</strain>
    </source>
</reference>
<dbReference type="Pfam" id="PF00582">
    <property type="entry name" value="Usp"/>
    <property type="match status" value="2"/>
</dbReference>
<dbReference type="InterPro" id="IPR006015">
    <property type="entry name" value="Universal_stress_UspA"/>
</dbReference>
<reference evidence="4 6" key="3">
    <citation type="submission" date="2017-09" db="EMBL/GenBank/DDBJ databases">
        <title>Streptomyces genome completion.</title>
        <authorList>
            <person name="Lee N."/>
            <person name="Cho B.-K."/>
        </authorList>
    </citation>
    <scope>NUCLEOTIDE SEQUENCE [LARGE SCALE GENOMIC DNA]</scope>
    <source>
        <strain evidence="4 6">ATCC 14899</strain>
    </source>
</reference>
<dbReference type="InterPro" id="IPR014729">
    <property type="entry name" value="Rossmann-like_a/b/a_fold"/>
</dbReference>
<evidence type="ECO:0000313" key="4">
    <source>
        <dbReference type="EMBL" id="QEV37918.1"/>
    </source>
</evidence>
<dbReference type="EMBL" id="CP009313">
    <property type="protein sequence ID" value="AJE39333.1"/>
    <property type="molecule type" value="Genomic_DNA"/>
</dbReference>
<dbReference type="InterPro" id="IPR006016">
    <property type="entry name" value="UspA"/>
</dbReference>